<proteinExistence type="predicted"/>
<evidence type="ECO:0000313" key="2">
    <source>
        <dbReference type="Proteomes" id="UP001152533"/>
    </source>
</evidence>
<comment type="caution">
    <text evidence="1">The sequence shown here is derived from an EMBL/GenBank/DDBJ whole genome shotgun (WGS) entry which is preliminary data.</text>
</comment>
<sequence length="119" mass="13194">HFFDDVEDKRAFVEAIKNTPQDKMTTNMRVVKRSPEQLEAGAEKAVREYIMDKVVKGQHVRPEFVELGAKQPLEVARAKHLHNSSYHAIESGKFDEKLAQLVNRAKGAAKPAAAAGAKA</sequence>
<gene>
    <name evidence="1" type="ORF">CGXH109_LOCUS154983</name>
</gene>
<dbReference type="AlphaFoldDB" id="A0A9W4S932"/>
<evidence type="ECO:0000313" key="1">
    <source>
        <dbReference type="EMBL" id="CAI0655868.1"/>
    </source>
</evidence>
<dbReference type="EMBL" id="CAMGZC010003956">
    <property type="protein sequence ID" value="CAI0655868.1"/>
    <property type="molecule type" value="Genomic_DNA"/>
</dbReference>
<protein>
    <submittedName>
        <fullName evidence="1">Uncharacterized protein</fullName>
    </submittedName>
</protein>
<feature type="non-terminal residue" evidence="1">
    <location>
        <position position="1"/>
    </location>
</feature>
<organism evidence="1 2">
    <name type="scientific">Colletotrichum noveboracense</name>
    <dbReference type="NCBI Taxonomy" id="2664923"/>
    <lineage>
        <taxon>Eukaryota</taxon>
        <taxon>Fungi</taxon>
        <taxon>Dikarya</taxon>
        <taxon>Ascomycota</taxon>
        <taxon>Pezizomycotina</taxon>
        <taxon>Sordariomycetes</taxon>
        <taxon>Hypocreomycetidae</taxon>
        <taxon>Glomerellales</taxon>
        <taxon>Glomerellaceae</taxon>
        <taxon>Colletotrichum</taxon>
        <taxon>Colletotrichum gloeosporioides species complex</taxon>
    </lineage>
</organism>
<name>A0A9W4S932_9PEZI</name>
<reference evidence="1" key="1">
    <citation type="submission" date="2022-08" db="EMBL/GenBank/DDBJ databases">
        <authorList>
            <person name="Giroux E."/>
            <person name="Giroux E."/>
        </authorList>
    </citation>
    <scope>NUCLEOTIDE SEQUENCE</scope>
    <source>
        <strain evidence="1">H1091258</strain>
    </source>
</reference>
<keyword evidence="2" id="KW-1185">Reference proteome</keyword>
<accession>A0A9W4S932</accession>
<dbReference type="Proteomes" id="UP001152533">
    <property type="component" value="Unassembled WGS sequence"/>
</dbReference>